<dbReference type="InterPro" id="IPR014014">
    <property type="entry name" value="RNA_helicase_DEAD_Q_motif"/>
</dbReference>
<feature type="short sequence motif" description="Q motif" evidence="6">
    <location>
        <begin position="93"/>
        <end position="121"/>
    </location>
</feature>
<sequence>MRSKMMHSLCHAPLLHHLRAKLCVPSSFSELNLFLLPKRLFSPRSGALHYGSVPKPFSGLRARVRARAFGTAVETVEEGVEKNGSYFFAEEGVSWESLGISDRLCRALSNASLHKPSLVQAACVPHILTGNDVIIAGETGSGKTHGYLVPLIDKLCSTSPCKEASGSNKIPEARKMVLVLCPNVMLCEQVIHMANSLLNDSGEPLLRVAAVCGRRGWPVAQPDMLVSTPAALLNYLFEFDPEKKRRAKFLQDAKFVVFDEADMLLCGSFQNQIIRLIHMLRFGEKQLSEMEDSSKDDSVDLTKESHLELSYEDEKVQHLASDLEEEADVGSDLEFFKTEDARHETSSVRDWRRVRKVYRRSKQYIFVAATLPGSGKKTAGGVLKRMFPDATWVSGNYLHRHNPRLEQRWIEVAADTQVDALLDAVKCSYDIKHQHSDAGTSRTMVFTNTVDSAESVAKILQRVGIECILYHSESSLEERTKNLNLFRENGGLLVCTDAAARGLDIPNVSHVIQAEFATSAVDFLHRVGRTARAGQSGIVTSLFTASNQDLVSAVRRAERMGEPVEKAFSRKRSFRNKLKKRGYSTTLTTTKPSVRLPLSNSLFSTMALKVSSNAEEPLMEVATASYAHLAPAPALAPRVIVDTKECGGACKERCKLHSRPNVCNRACITCCSVCKCVPPGPPYDEPPSYEAGSGKEPRLKLKALRATEDFRELNSFGTCGWSRKCILGIYFLALYLVVLVLSGPFRILICEPKPMPEYQQPTLKIWSSLVSLNHVSLF</sequence>
<dbReference type="GO" id="GO:0016787">
    <property type="term" value="F:hydrolase activity"/>
    <property type="evidence" value="ECO:0007669"/>
    <property type="project" value="UniProtKB-KW"/>
</dbReference>
<keyword evidence="4 11" id="KW-0347">Helicase</keyword>
<dbReference type="InterPro" id="IPR044742">
    <property type="entry name" value="DEAD/DEAH_RhlB"/>
</dbReference>
<reference evidence="11" key="2">
    <citation type="submission" date="2019-07" db="EMBL/GenBank/DDBJ databases">
        <authorList>
            <person name="Yang Y."/>
            <person name="Bocs S."/>
            <person name="Baudouin L."/>
        </authorList>
    </citation>
    <scope>NUCLEOTIDE SEQUENCE</scope>
    <source>
        <tissue evidence="11">Spear leaf of Hainan Tall coconut</tissue>
    </source>
</reference>
<feature type="domain" description="DEAD-box RNA helicase Q" evidence="10">
    <location>
        <begin position="93"/>
        <end position="121"/>
    </location>
</feature>
<dbReference type="EMBL" id="CM017872">
    <property type="protein sequence ID" value="KAG1327016.1"/>
    <property type="molecule type" value="Genomic_DNA"/>
</dbReference>
<evidence type="ECO:0000256" key="1">
    <source>
        <dbReference type="ARBA" id="ARBA00006517"/>
    </source>
</evidence>
<dbReference type="AlphaFoldDB" id="A0A8K0HUU4"/>
<keyword evidence="3" id="KW-0378">Hydrolase</keyword>
<dbReference type="InterPro" id="IPR027417">
    <property type="entry name" value="P-loop_NTPase"/>
</dbReference>
<keyword evidence="7" id="KW-1133">Transmembrane helix</keyword>
<dbReference type="Pfam" id="PF02704">
    <property type="entry name" value="GASA"/>
    <property type="match status" value="1"/>
</dbReference>
<dbReference type="Proteomes" id="UP000797356">
    <property type="component" value="Chromosome 1"/>
</dbReference>
<proteinExistence type="inferred from homology"/>
<dbReference type="GO" id="GO:0005829">
    <property type="term" value="C:cytosol"/>
    <property type="evidence" value="ECO:0007669"/>
    <property type="project" value="TreeGrafter"/>
</dbReference>
<dbReference type="Gene3D" id="3.40.50.300">
    <property type="entry name" value="P-loop containing nucleotide triphosphate hydrolases"/>
    <property type="match status" value="2"/>
</dbReference>
<dbReference type="SMART" id="SM00487">
    <property type="entry name" value="DEXDc"/>
    <property type="match status" value="1"/>
</dbReference>
<reference evidence="11" key="1">
    <citation type="journal article" date="2017" name="Gigascience">
        <title>The genome draft of coconut (Cocos nucifera).</title>
        <authorList>
            <person name="Xiao Y."/>
            <person name="Xu P."/>
            <person name="Fan H."/>
            <person name="Baudouin L."/>
            <person name="Xia W."/>
            <person name="Bocs S."/>
            <person name="Xu J."/>
            <person name="Li Q."/>
            <person name="Guo A."/>
            <person name="Zhou L."/>
            <person name="Li J."/>
            <person name="Wu Y."/>
            <person name="Ma Z."/>
            <person name="Armero A."/>
            <person name="Issali A.E."/>
            <person name="Liu N."/>
            <person name="Peng M."/>
            <person name="Yang Y."/>
        </authorList>
    </citation>
    <scope>NUCLEOTIDE SEQUENCE</scope>
    <source>
        <tissue evidence="11">Spear leaf of Hainan Tall coconut</tissue>
    </source>
</reference>
<evidence type="ECO:0000256" key="2">
    <source>
        <dbReference type="ARBA" id="ARBA00022741"/>
    </source>
</evidence>
<feature type="domain" description="Helicase C-terminal" evidence="9">
    <location>
        <begin position="417"/>
        <end position="582"/>
    </location>
</feature>
<keyword evidence="12" id="KW-1185">Reference proteome</keyword>
<evidence type="ECO:0000256" key="3">
    <source>
        <dbReference type="ARBA" id="ARBA00022801"/>
    </source>
</evidence>
<evidence type="ECO:0000256" key="5">
    <source>
        <dbReference type="ARBA" id="ARBA00022840"/>
    </source>
</evidence>
<dbReference type="Pfam" id="PF00270">
    <property type="entry name" value="DEAD"/>
    <property type="match status" value="1"/>
</dbReference>
<dbReference type="PANTHER" id="PTHR47959">
    <property type="entry name" value="ATP-DEPENDENT RNA HELICASE RHLE-RELATED"/>
    <property type="match status" value="1"/>
</dbReference>
<dbReference type="PROSITE" id="PS51195">
    <property type="entry name" value="Q_MOTIF"/>
    <property type="match status" value="1"/>
</dbReference>
<comment type="caution">
    <text evidence="11">The sequence shown here is derived from an EMBL/GenBank/DDBJ whole genome shotgun (WGS) entry which is preliminary data.</text>
</comment>
<keyword evidence="2" id="KW-0547">Nucleotide-binding</keyword>
<dbReference type="InterPro" id="IPR001650">
    <property type="entry name" value="Helicase_C-like"/>
</dbReference>
<protein>
    <submittedName>
        <fullName evidence="11">Putative DEAD-box ATP-dependent RNA helicase 22</fullName>
    </submittedName>
</protein>
<keyword evidence="7" id="KW-0472">Membrane</keyword>
<keyword evidence="5" id="KW-0067">ATP-binding</keyword>
<dbReference type="InterPro" id="IPR014001">
    <property type="entry name" value="Helicase_ATP-bd"/>
</dbReference>
<dbReference type="CDD" id="cd18787">
    <property type="entry name" value="SF2_C_DEAD"/>
    <property type="match status" value="1"/>
</dbReference>
<dbReference type="GO" id="GO:0003724">
    <property type="term" value="F:RNA helicase activity"/>
    <property type="evidence" value="ECO:0007669"/>
    <property type="project" value="InterPro"/>
</dbReference>
<dbReference type="GO" id="GO:0003676">
    <property type="term" value="F:nucleic acid binding"/>
    <property type="evidence" value="ECO:0007669"/>
    <property type="project" value="InterPro"/>
</dbReference>
<dbReference type="PANTHER" id="PTHR47959:SF1">
    <property type="entry name" value="ATP-DEPENDENT RNA HELICASE DBPA"/>
    <property type="match status" value="1"/>
</dbReference>
<dbReference type="InterPro" id="IPR011545">
    <property type="entry name" value="DEAD/DEAH_box_helicase_dom"/>
</dbReference>
<dbReference type="SUPFAM" id="SSF52540">
    <property type="entry name" value="P-loop containing nucleoside triphosphate hydrolases"/>
    <property type="match status" value="1"/>
</dbReference>
<evidence type="ECO:0000256" key="4">
    <source>
        <dbReference type="ARBA" id="ARBA00022806"/>
    </source>
</evidence>
<comment type="similarity">
    <text evidence="1">Belongs to the DEAD box helicase family. DDX21/DDX50 subfamily.</text>
</comment>
<gene>
    <name evidence="11" type="ORF">COCNU_01G009500</name>
</gene>
<dbReference type="SMART" id="SM00490">
    <property type="entry name" value="HELICc"/>
    <property type="match status" value="1"/>
</dbReference>
<evidence type="ECO:0000256" key="6">
    <source>
        <dbReference type="PROSITE-ProRule" id="PRU00552"/>
    </source>
</evidence>
<dbReference type="PROSITE" id="PS51192">
    <property type="entry name" value="HELICASE_ATP_BIND_1"/>
    <property type="match status" value="1"/>
</dbReference>
<dbReference type="Pfam" id="PF00271">
    <property type="entry name" value="Helicase_C"/>
    <property type="match status" value="1"/>
</dbReference>
<dbReference type="PROSITE" id="PS51194">
    <property type="entry name" value="HELICASE_CTER"/>
    <property type="match status" value="1"/>
</dbReference>
<dbReference type="InterPro" id="IPR050079">
    <property type="entry name" value="DEAD_box_RNA_helicase"/>
</dbReference>
<keyword evidence="7" id="KW-0812">Transmembrane</keyword>
<dbReference type="GO" id="GO:0005524">
    <property type="term" value="F:ATP binding"/>
    <property type="evidence" value="ECO:0007669"/>
    <property type="project" value="UniProtKB-KW"/>
</dbReference>
<evidence type="ECO:0000313" key="12">
    <source>
        <dbReference type="Proteomes" id="UP000797356"/>
    </source>
</evidence>
<feature type="transmembrane region" description="Helical" evidence="7">
    <location>
        <begin position="727"/>
        <end position="749"/>
    </location>
</feature>
<dbReference type="OrthoDB" id="10256233at2759"/>
<evidence type="ECO:0000259" key="8">
    <source>
        <dbReference type="PROSITE" id="PS51192"/>
    </source>
</evidence>
<dbReference type="InterPro" id="IPR003854">
    <property type="entry name" value="GASA"/>
</dbReference>
<organism evidence="11 12">
    <name type="scientific">Cocos nucifera</name>
    <name type="common">Coconut palm</name>
    <dbReference type="NCBI Taxonomy" id="13894"/>
    <lineage>
        <taxon>Eukaryota</taxon>
        <taxon>Viridiplantae</taxon>
        <taxon>Streptophyta</taxon>
        <taxon>Embryophyta</taxon>
        <taxon>Tracheophyta</taxon>
        <taxon>Spermatophyta</taxon>
        <taxon>Magnoliopsida</taxon>
        <taxon>Liliopsida</taxon>
        <taxon>Arecaceae</taxon>
        <taxon>Arecoideae</taxon>
        <taxon>Cocoseae</taxon>
        <taxon>Attaleinae</taxon>
        <taxon>Cocos</taxon>
    </lineage>
</organism>
<evidence type="ECO:0000313" key="11">
    <source>
        <dbReference type="EMBL" id="KAG1327016.1"/>
    </source>
</evidence>
<accession>A0A8K0HUU4</accession>
<evidence type="ECO:0000256" key="7">
    <source>
        <dbReference type="SAM" id="Phobius"/>
    </source>
</evidence>
<evidence type="ECO:0000259" key="9">
    <source>
        <dbReference type="PROSITE" id="PS51194"/>
    </source>
</evidence>
<dbReference type="CDD" id="cd00268">
    <property type="entry name" value="DEADc"/>
    <property type="match status" value="1"/>
</dbReference>
<evidence type="ECO:0000259" key="10">
    <source>
        <dbReference type="PROSITE" id="PS51195"/>
    </source>
</evidence>
<name>A0A8K0HUU4_COCNU</name>
<feature type="domain" description="Helicase ATP-binding" evidence="8">
    <location>
        <begin position="124"/>
        <end position="389"/>
    </location>
</feature>